<comment type="caution">
    <text evidence="8">The sequence shown here is derived from an EMBL/GenBank/DDBJ whole genome shotgun (WGS) entry which is preliminary data.</text>
</comment>
<dbReference type="InterPro" id="IPR032694">
    <property type="entry name" value="CopC/D"/>
</dbReference>
<dbReference type="NCBIfam" id="NF033808">
    <property type="entry name" value="copper_CopD"/>
    <property type="match status" value="1"/>
</dbReference>
<comment type="subcellular location">
    <subcellularLocation>
        <location evidence="6">Cell inner membrane</location>
        <topology evidence="6">Multi-pass membrane protein</topology>
    </subcellularLocation>
    <subcellularLocation>
        <location evidence="1">Cell membrane</location>
        <topology evidence="1">Multi-pass membrane protein</topology>
    </subcellularLocation>
</comment>
<feature type="transmembrane region" description="Helical" evidence="6">
    <location>
        <begin position="43"/>
        <end position="64"/>
    </location>
</feature>
<dbReference type="GO" id="GO:0005886">
    <property type="term" value="C:plasma membrane"/>
    <property type="evidence" value="ECO:0007669"/>
    <property type="project" value="UniProtKB-SubCell"/>
</dbReference>
<feature type="transmembrane region" description="Helical" evidence="6">
    <location>
        <begin position="225"/>
        <end position="247"/>
    </location>
</feature>
<dbReference type="InterPro" id="IPR047689">
    <property type="entry name" value="CopD"/>
</dbReference>
<feature type="domain" description="Copper resistance protein D" evidence="7">
    <location>
        <begin position="186"/>
        <end position="282"/>
    </location>
</feature>
<evidence type="ECO:0000256" key="4">
    <source>
        <dbReference type="ARBA" id="ARBA00022989"/>
    </source>
</evidence>
<dbReference type="Pfam" id="PF05425">
    <property type="entry name" value="CopD"/>
    <property type="match status" value="1"/>
</dbReference>
<evidence type="ECO:0000256" key="2">
    <source>
        <dbReference type="ARBA" id="ARBA00022475"/>
    </source>
</evidence>
<dbReference type="InterPro" id="IPR008457">
    <property type="entry name" value="Cu-R_CopD_dom"/>
</dbReference>
<keyword evidence="5 6" id="KW-0472">Membrane</keyword>
<reference evidence="8 9" key="1">
    <citation type="submission" date="2019-03" db="EMBL/GenBank/DDBJ databases">
        <title>Genomic analyses of the natural microbiome of Caenorhabditis elegans.</title>
        <authorList>
            <person name="Samuel B."/>
        </authorList>
    </citation>
    <scope>NUCLEOTIDE SEQUENCE [LARGE SCALE GENOMIC DNA]</scope>
    <source>
        <strain evidence="8 9">BIGb0156</strain>
    </source>
</reference>
<keyword evidence="4 6" id="KW-1133">Transmembrane helix</keyword>
<evidence type="ECO:0000256" key="1">
    <source>
        <dbReference type="ARBA" id="ARBA00004651"/>
    </source>
</evidence>
<feature type="transmembrane region" description="Helical" evidence="6">
    <location>
        <begin position="153"/>
        <end position="172"/>
    </location>
</feature>
<feature type="transmembrane region" description="Helical" evidence="6">
    <location>
        <begin position="193"/>
        <end position="213"/>
    </location>
</feature>
<evidence type="ECO:0000313" key="9">
    <source>
        <dbReference type="Proteomes" id="UP000295530"/>
    </source>
</evidence>
<keyword evidence="6" id="KW-0997">Cell inner membrane</keyword>
<dbReference type="GO" id="GO:0006825">
    <property type="term" value="P:copper ion transport"/>
    <property type="evidence" value="ECO:0007669"/>
    <property type="project" value="InterPro"/>
</dbReference>
<evidence type="ECO:0000256" key="3">
    <source>
        <dbReference type="ARBA" id="ARBA00022692"/>
    </source>
</evidence>
<keyword evidence="2 6" id="KW-1003">Cell membrane</keyword>
<feature type="transmembrane region" description="Helical" evidence="6">
    <location>
        <begin position="93"/>
        <end position="110"/>
    </location>
</feature>
<feature type="transmembrane region" description="Helical" evidence="6">
    <location>
        <begin position="12"/>
        <end position="31"/>
    </location>
</feature>
<dbReference type="GO" id="GO:0046688">
    <property type="term" value="P:response to copper ion"/>
    <property type="evidence" value="ECO:0007669"/>
    <property type="project" value="UniProtKB-UniRule"/>
</dbReference>
<evidence type="ECO:0000259" key="7">
    <source>
        <dbReference type="Pfam" id="PF05425"/>
    </source>
</evidence>
<sequence>MLASVYVGLRGLHFIALMLAFGCVLYGAWWATPQLRRLMMQRFLPFLRVALLVNAITATLMLMLQGGQMGNGWGDVLQPEVWLAVAGTRFGSVWLWQILLTWIALIVVCLKPHRLAPLLLILCIAQFLLMVGVGHAAMRDGIIGALQRMNHGVHLLCAGAWFGGLLPFLYCLRLANGPWRTSAINTMMRFSRWGHLAVIGVILSGLANAWLIQGQLVTDTAYGRLLLVKCAFVALMVVIALVNRYVLVPRMATDRQHMQRLFVRTTQAEMILGALVLAAVSLFATWEPF</sequence>
<keyword evidence="6" id="KW-0186">Copper</keyword>
<evidence type="ECO:0000256" key="6">
    <source>
        <dbReference type="RuleBase" id="RU369037"/>
    </source>
</evidence>
<feature type="transmembrane region" description="Helical" evidence="6">
    <location>
        <begin position="268"/>
        <end position="286"/>
    </location>
</feature>
<proteinExistence type="inferred from homology"/>
<dbReference type="OrthoDB" id="7032707at2"/>
<gene>
    <name evidence="8" type="ORF">EC847_103144</name>
</gene>
<evidence type="ECO:0000256" key="5">
    <source>
        <dbReference type="ARBA" id="ARBA00023136"/>
    </source>
</evidence>
<dbReference type="RefSeq" id="WP_133460679.1">
    <property type="nucleotide sequence ID" value="NZ_SNVX01000003.1"/>
</dbReference>
<dbReference type="PANTHER" id="PTHR34820:SF4">
    <property type="entry name" value="INNER MEMBRANE PROTEIN YEBZ"/>
    <property type="match status" value="1"/>
</dbReference>
<dbReference type="AlphaFoldDB" id="A0A4R6ELW7"/>
<dbReference type="Proteomes" id="UP000295530">
    <property type="component" value="Unassembled WGS sequence"/>
</dbReference>
<feature type="transmembrane region" description="Helical" evidence="6">
    <location>
        <begin position="117"/>
        <end position="138"/>
    </location>
</feature>
<protein>
    <recommendedName>
        <fullName evidence="6">Copper resistance protein D</fullName>
    </recommendedName>
</protein>
<comment type="similarity">
    <text evidence="6">Belongs to the CopD family.</text>
</comment>
<comment type="function">
    <text evidence="6">Involved in copper resistance.</text>
</comment>
<keyword evidence="3 6" id="KW-0812">Transmembrane</keyword>
<evidence type="ECO:0000313" key="8">
    <source>
        <dbReference type="EMBL" id="TDN59966.1"/>
    </source>
</evidence>
<dbReference type="PANTHER" id="PTHR34820">
    <property type="entry name" value="INNER MEMBRANE PROTEIN YEBZ"/>
    <property type="match status" value="1"/>
</dbReference>
<organism evidence="8 9">
    <name type="scientific">Scandinavium goeteborgense</name>
    <dbReference type="NCBI Taxonomy" id="1851514"/>
    <lineage>
        <taxon>Bacteria</taxon>
        <taxon>Pseudomonadati</taxon>
        <taxon>Pseudomonadota</taxon>
        <taxon>Gammaproteobacteria</taxon>
        <taxon>Enterobacterales</taxon>
        <taxon>Enterobacteriaceae</taxon>
        <taxon>Scandinavium</taxon>
    </lineage>
</organism>
<keyword evidence="9" id="KW-1185">Reference proteome</keyword>
<name>A0A4R6ELW7_SCAGO</name>
<accession>A0A4R6ELW7</accession>
<dbReference type="EMBL" id="SNVX01000003">
    <property type="protein sequence ID" value="TDN59966.1"/>
    <property type="molecule type" value="Genomic_DNA"/>
</dbReference>